<organism evidence="13 14">
    <name type="scientific">Coilia grayii</name>
    <name type="common">Gray's grenadier anchovy</name>
    <dbReference type="NCBI Taxonomy" id="363190"/>
    <lineage>
        <taxon>Eukaryota</taxon>
        <taxon>Metazoa</taxon>
        <taxon>Chordata</taxon>
        <taxon>Craniata</taxon>
        <taxon>Vertebrata</taxon>
        <taxon>Euteleostomi</taxon>
        <taxon>Actinopterygii</taxon>
        <taxon>Neopterygii</taxon>
        <taxon>Teleostei</taxon>
        <taxon>Clupei</taxon>
        <taxon>Clupeiformes</taxon>
        <taxon>Clupeoidei</taxon>
        <taxon>Engraulidae</taxon>
        <taxon>Coilinae</taxon>
        <taxon>Coilia</taxon>
    </lineage>
</organism>
<evidence type="ECO:0000313" key="13">
    <source>
        <dbReference type="EMBL" id="KAL2099782.1"/>
    </source>
</evidence>
<keyword evidence="6" id="KW-0963">Cytoplasm</keyword>
<dbReference type="GO" id="GO:0005764">
    <property type="term" value="C:lysosome"/>
    <property type="evidence" value="ECO:0007669"/>
    <property type="project" value="UniProtKB-SubCell"/>
</dbReference>
<keyword evidence="12" id="KW-0497">Mitogen</keyword>
<sequence length="285" mass="32117">MAHLKKLLPPTNTRIMAHTFFNLADALESYKPDEVELDSCVYCHPKGKTNDHDGECDLHSGIHLEVSEEPHHMRQVVNLIIALQRMKKQVQSTEFTDEELCNILLDNLVEEYVTPRVHERTHQAAEHYTHTGANRKCFICDEFQKSLVLRKGVTNELQAITLQGANMSLRVQLDLCPYTSSASPERGLPVVLGVPGNLYLSCTSTSETPVLGLELINKETLQDISGDMKRFLFFKTTSGQALHSFESAKFKGYFISTSYSNRQKVDVCKSQDAPNRLTTFNVIDA</sequence>
<dbReference type="Pfam" id="PF00340">
    <property type="entry name" value="IL1"/>
    <property type="match status" value="1"/>
</dbReference>
<protein>
    <recommendedName>
        <fullName evidence="5">Interleukin-1 beta</fullName>
    </recommendedName>
</protein>
<dbReference type="EMBL" id="JBHFQA010000004">
    <property type="protein sequence ID" value="KAL2099782.1"/>
    <property type="molecule type" value="Genomic_DNA"/>
</dbReference>
<dbReference type="SMART" id="SM00125">
    <property type="entry name" value="IL1"/>
    <property type="match status" value="1"/>
</dbReference>
<dbReference type="SUPFAM" id="SSF50353">
    <property type="entry name" value="Cytokine"/>
    <property type="match status" value="1"/>
</dbReference>
<evidence type="ECO:0000256" key="3">
    <source>
        <dbReference type="ARBA" id="ARBA00004550"/>
    </source>
</evidence>
<proteinExistence type="inferred from homology"/>
<evidence type="ECO:0000256" key="12">
    <source>
        <dbReference type="ARBA" id="ARBA00023246"/>
    </source>
</evidence>
<reference evidence="13 14" key="1">
    <citation type="submission" date="2024-09" db="EMBL/GenBank/DDBJ databases">
        <title>A chromosome-level genome assembly of Gray's grenadier anchovy, Coilia grayii.</title>
        <authorList>
            <person name="Fu Z."/>
        </authorList>
    </citation>
    <scope>NUCLEOTIDE SEQUENCE [LARGE SCALE GENOMIC DNA]</scope>
    <source>
        <strain evidence="13">G4</strain>
        <tissue evidence="13">Muscle</tissue>
    </source>
</reference>
<keyword evidence="8" id="KW-0964">Secreted</keyword>
<keyword evidence="11" id="KW-0458">Lysosome</keyword>
<evidence type="ECO:0000313" key="14">
    <source>
        <dbReference type="Proteomes" id="UP001591681"/>
    </source>
</evidence>
<dbReference type="GO" id="GO:0051781">
    <property type="term" value="P:positive regulation of cell division"/>
    <property type="evidence" value="ECO:0007669"/>
    <property type="project" value="UniProtKB-KW"/>
</dbReference>
<evidence type="ECO:0000256" key="1">
    <source>
        <dbReference type="ARBA" id="ARBA00004371"/>
    </source>
</evidence>
<evidence type="ECO:0000256" key="10">
    <source>
        <dbReference type="ARBA" id="ARBA00023198"/>
    </source>
</evidence>
<keyword evidence="14" id="KW-1185">Reference proteome</keyword>
<accession>A0ABD1KKY9</accession>
<evidence type="ECO:0000256" key="6">
    <source>
        <dbReference type="ARBA" id="ARBA00022490"/>
    </source>
</evidence>
<dbReference type="GO" id="GO:0005615">
    <property type="term" value="C:extracellular space"/>
    <property type="evidence" value="ECO:0007669"/>
    <property type="project" value="UniProtKB-KW"/>
</dbReference>
<comment type="subcellular location">
    <subcellularLocation>
        <location evidence="2">Cytoplasm</location>
        <location evidence="2">Cytosol</location>
    </subcellularLocation>
    <subcellularLocation>
        <location evidence="1">Lysosome</location>
    </subcellularLocation>
    <subcellularLocation>
        <location evidence="3">Secreted</location>
        <location evidence="3">Extracellular exosome</location>
    </subcellularLocation>
</comment>
<dbReference type="GO" id="GO:0005829">
    <property type="term" value="C:cytosol"/>
    <property type="evidence" value="ECO:0007669"/>
    <property type="project" value="UniProtKB-SubCell"/>
</dbReference>
<evidence type="ECO:0000256" key="9">
    <source>
        <dbReference type="ARBA" id="ARBA00022620"/>
    </source>
</evidence>
<evidence type="ECO:0000256" key="11">
    <source>
        <dbReference type="ARBA" id="ARBA00023228"/>
    </source>
</evidence>
<dbReference type="PANTHER" id="PTHR10078">
    <property type="entry name" value="INTERLEUKIN-1 FAMILY MEMBER"/>
    <property type="match status" value="1"/>
</dbReference>
<dbReference type="PANTHER" id="PTHR10078:SF30">
    <property type="entry name" value="INTERLEUKIN-1 BETA"/>
    <property type="match status" value="1"/>
</dbReference>
<dbReference type="GO" id="GO:0001660">
    <property type="term" value="P:fever generation"/>
    <property type="evidence" value="ECO:0007669"/>
    <property type="project" value="UniProtKB-KW"/>
</dbReference>
<keyword evidence="7" id="KW-0202">Cytokine</keyword>
<dbReference type="InterPro" id="IPR008996">
    <property type="entry name" value="IL1/FGF"/>
</dbReference>
<evidence type="ECO:0000256" key="2">
    <source>
        <dbReference type="ARBA" id="ARBA00004514"/>
    </source>
</evidence>
<dbReference type="AlphaFoldDB" id="A0ABD1KKY9"/>
<evidence type="ECO:0000256" key="8">
    <source>
        <dbReference type="ARBA" id="ARBA00022525"/>
    </source>
</evidence>
<gene>
    <name evidence="13" type="ORF">ACEWY4_004176</name>
</gene>
<name>A0ABD1KKY9_9TELE</name>
<dbReference type="Gene3D" id="2.80.10.50">
    <property type="match status" value="1"/>
</dbReference>
<evidence type="ECO:0000256" key="7">
    <source>
        <dbReference type="ARBA" id="ARBA00022514"/>
    </source>
</evidence>
<dbReference type="Proteomes" id="UP001591681">
    <property type="component" value="Unassembled WGS sequence"/>
</dbReference>
<evidence type="ECO:0000256" key="5">
    <source>
        <dbReference type="ARBA" id="ARBA00014702"/>
    </source>
</evidence>
<keyword evidence="9" id="KW-0666">Pyrogen</keyword>
<keyword evidence="10" id="KW-0395">Inflammatory response</keyword>
<dbReference type="GO" id="GO:0005125">
    <property type="term" value="F:cytokine activity"/>
    <property type="evidence" value="ECO:0007669"/>
    <property type="project" value="UniProtKB-KW"/>
</dbReference>
<comment type="caution">
    <text evidence="13">The sequence shown here is derived from an EMBL/GenBank/DDBJ whole genome shotgun (WGS) entry which is preliminary data.</text>
</comment>
<comment type="similarity">
    <text evidence="4">Belongs to the IL-1 family.</text>
</comment>
<dbReference type="InterPro" id="IPR000975">
    <property type="entry name" value="IL-1_fam"/>
</dbReference>
<evidence type="ECO:0000256" key="4">
    <source>
        <dbReference type="ARBA" id="ARBA00010448"/>
    </source>
</evidence>